<dbReference type="InterPro" id="IPR013525">
    <property type="entry name" value="ABC2_TM"/>
</dbReference>
<gene>
    <name evidence="8" type="ORF">PBV87_19930</name>
</gene>
<feature type="transmembrane region" description="Helical" evidence="6">
    <location>
        <begin position="85"/>
        <end position="115"/>
    </location>
</feature>
<feature type="transmembrane region" description="Helical" evidence="6">
    <location>
        <begin position="127"/>
        <end position="149"/>
    </location>
</feature>
<dbReference type="PANTHER" id="PTHR30294">
    <property type="entry name" value="MEMBRANE COMPONENT OF ABC TRANSPORTER YHHJ-RELATED"/>
    <property type="match status" value="1"/>
</dbReference>
<reference evidence="8" key="1">
    <citation type="journal article" date="2023" name="Int. J. Syst. Evol. Microbiol.">
        <title>&lt;i&gt;Holtiella tumoricola&lt;/i&gt; gen. nov. sp. nov., isolated from a human clinical sample.</title>
        <authorList>
            <person name="Allen-Vercoe E."/>
            <person name="Daigneault M.C."/>
            <person name="Vancuren S.J."/>
            <person name="Cochrane K."/>
            <person name="O'Neal L.L."/>
            <person name="Sankaranarayanan K."/>
            <person name="Lawson P.A."/>
        </authorList>
    </citation>
    <scope>NUCLEOTIDE SEQUENCE</scope>
    <source>
        <strain evidence="8">CC70A</strain>
    </source>
</reference>
<feature type="transmembrane region" description="Helical" evidence="6">
    <location>
        <begin position="156"/>
        <end position="180"/>
    </location>
</feature>
<comment type="subcellular location">
    <subcellularLocation>
        <location evidence="1">Cell membrane</location>
        <topology evidence="1">Multi-pass membrane protein</topology>
    </subcellularLocation>
</comment>
<feature type="transmembrane region" description="Helical" evidence="6">
    <location>
        <begin position="200"/>
        <end position="223"/>
    </location>
</feature>
<keyword evidence="2" id="KW-1003">Cell membrane</keyword>
<organism evidence="8 9">
    <name type="scientific">Holtiella tumoricola</name>
    <dbReference type="NCBI Taxonomy" id="3018743"/>
    <lineage>
        <taxon>Bacteria</taxon>
        <taxon>Bacillati</taxon>
        <taxon>Bacillota</taxon>
        <taxon>Clostridia</taxon>
        <taxon>Lachnospirales</taxon>
        <taxon>Cellulosilyticaceae</taxon>
        <taxon>Holtiella</taxon>
    </lineage>
</organism>
<dbReference type="Proteomes" id="UP001169242">
    <property type="component" value="Unassembled WGS sequence"/>
</dbReference>
<evidence type="ECO:0000313" key="9">
    <source>
        <dbReference type="Proteomes" id="UP001169242"/>
    </source>
</evidence>
<sequence>MLAIYKRDIRSYFVTPIGYVFLAIFYAIASYYFFGYQLYSGSADFSYLFNVLFSIVIFISPLLTMKMFSEEKRHRTDQALITAPVSLIGIVLGKYFATLTVFILALTINFVYLGIVMMNGAVELGVFLGHCLGLFLVGASLCAAGMFVSVLTESQVIAAIGTIGVGIFFLLIDSVGNMLGGNLLTEVCNYLSFYMHYQDFATGLLNIADVIFFLSIIIFFNFLTIRVLEKRRWS</sequence>
<keyword evidence="9" id="KW-1185">Reference proteome</keyword>
<dbReference type="EMBL" id="JAQIFT010000068">
    <property type="protein sequence ID" value="MDA3733744.1"/>
    <property type="molecule type" value="Genomic_DNA"/>
</dbReference>
<evidence type="ECO:0000256" key="2">
    <source>
        <dbReference type="ARBA" id="ARBA00022475"/>
    </source>
</evidence>
<dbReference type="AlphaFoldDB" id="A0AA42J2H3"/>
<keyword evidence="3 6" id="KW-0812">Transmembrane</keyword>
<evidence type="ECO:0000256" key="1">
    <source>
        <dbReference type="ARBA" id="ARBA00004651"/>
    </source>
</evidence>
<comment type="caution">
    <text evidence="8">The sequence shown here is derived from an EMBL/GenBank/DDBJ whole genome shotgun (WGS) entry which is preliminary data.</text>
</comment>
<evidence type="ECO:0000256" key="5">
    <source>
        <dbReference type="ARBA" id="ARBA00023136"/>
    </source>
</evidence>
<dbReference type="PANTHER" id="PTHR30294:SF29">
    <property type="entry name" value="MULTIDRUG ABC TRANSPORTER PERMEASE YBHS-RELATED"/>
    <property type="match status" value="1"/>
</dbReference>
<dbReference type="GO" id="GO:0005886">
    <property type="term" value="C:plasma membrane"/>
    <property type="evidence" value="ECO:0007669"/>
    <property type="project" value="UniProtKB-SubCell"/>
</dbReference>
<evidence type="ECO:0000256" key="3">
    <source>
        <dbReference type="ARBA" id="ARBA00022692"/>
    </source>
</evidence>
<dbReference type="RefSeq" id="WP_271013477.1">
    <property type="nucleotide sequence ID" value="NZ_JAQIFT010000068.1"/>
</dbReference>
<proteinExistence type="predicted"/>
<evidence type="ECO:0000256" key="6">
    <source>
        <dbReference type="SAM" id="Phobius"/>
    </source>
</evidence>
<evidence type="ECO:0000313" key="8">
    <source>
        <dbReference type="EMBL" id="MDA3733744.1"/>
    </source>
</evidence>
<accession>A0AA42J2H3</accession>
<feature type="domain" description="ABC-2 type transporter transmembrane" evidence="7">
    <location>
        <begin position="46"/>
        <end position="170"/>
    </location>
</feature>
<feature type="transmembrane region" description="Helical" evidence="6">
    <location>
        <begin position="45"/>
        <end position="64"/>
    </location>
</feature>
<evidence type="ECO:0000259" key="7">
    <source>
        <dbReference type="Pfam" id="PF12698"/>
    </source>
</evidence>
<keyword evidence="4 6" id="KW-1133">Transmembrane helix</keyword>
<protein>
    <submittedName>
        <fullName evidence="8">ABC transporter permease subunit</fullName>
    </submittedName>
</protein>
<keyword evidence="5 6" id="KW-0472">Membrane</keyword>
<dbReference type="Pfam" id="PF12698">
    <property type="entry name" value="ABC2_membrane_3"/>
    <property type="match status" value="1"/>
</dbReference>
<dbReference type="InterPro" id="IPR051449">
    <property type="entry name" value="ABC-2_transporter_component"/>
</dbReference>
<evidence type="ECO:0000256" key="4">
    <source>
        <dbReference type="ARBA" id="ARBA00022989"/>
    </source>
</evidence>
<feature type="transmembrane region" description="Helical" evidence="6">
    <location>
        <begin position="12"/>
        <end position="33"/>
    </location>
</feature>
<dbReference type="GO" id="GO:0140359">
    <property type="term" value="F:ABC-type transporter activity"/>
    <property type="evidence" value="ECO:0007669"/>
    <property type="project" value="InterPro"/>
</dbReference>
<name>A0AA42J2H3_9FIRM</name>